<sequence length="220" mass="24066">MHKQDISGVLFDLDGTLADTAPDLVHALNLSLDDAGFSAQPLDKMRHAASHGSLFLVKTAIPDADEEQQVLIQQGLLQHYGRINGDHSRLFDNLPELLTLLDQQGIPYGVVTNKPARFARPLVEKLGLTNQLKAMISGDSTRYAKPHTAPMLLAAQQIATPPERILYLGDAERDLVAAHNANMLGGIALWGYLSATDTPDLWPSKHQFLHGASLTQFFTE</sequence>
<keyword evidence="6" id="KW-1185">Reference proteome</keyword>
<dbReference type="SFLD" id="SFLDG01129">
    <property type="entry name" value="C1.5:_HAD__Beta-PGM__Phosphata"/>
    <property type="match status" value="1"/>
</dbReference>
<keyword evidence="3" id="KW-0460">Magnesium</keyword>
<protein>
    <submittedName>
        <fullName evidence="5">Haloacid dehalogenase</fullName>
    </submittedName>
</protein>
<organism evidence="5 6">
    <name type="scientific">Shewanella ulleungensis</name>
    <dbReference type="NCBI Taxonomy" id="2282699"/>
    <lineage>
        <taxon>Bacteria</taxon>
        <taxon>Pseudomonadati</taxon>
        <taxon>Pseudomonadota</taxon>
        <taxon>Gammaproteobacteria</taxon>
        <taxon>Alteromonadales</taxon>
        <taxon>Shewanellaceae</taxon>
        <taxon>Shewanella</taxon>
    </lineage>
</organism>
<proteinExistence type="predicted"/>
<dbReference type="PANTHER" id="PTHR43434:SF23">
    <property type="entry name" value="PHOSPHOGLYCOLATE PHOSPHATASE"/>
    <property type="match status" value="1"/>
</dbReference>
<dbReference type="InterPro" id="IPR036412">
    <property type="entry name" value="HAD-like_sf"/>
</dbReference>
<dbReference type="EMBL" id="BMQW01000001">
    <property type="protein sequence ID" value="GGP76199.1"/>
    <property type="molecule type" value="Genomic_DNA"/>
</dbReference>
<evidence type="ECO:0000313" key="6">
    <source>
        <dbReference type="Proteomes" id="UP000654004"/>
    </source>
</evidence>
<keyword evidence="2" id="KW-0378">Hydrolase</keyword>
<keyword evidence="4" id="KW-0119">Carbohydrate metabolism</keyword>
<comment type="caution">
    <text evidence="5">The sequence shown here is derived from an EMBL/GenBank/DDBJ whole genome shotgun (WGS) entry which is preliminary data.</text>
</comment>
<accession>A0ABQ2QCU2</accession>
<dbReference type="InterPro" id="IPR006439">
    <property type="entry name" value="HAD-SF_hydro_IA"/>
</dbReference>
<dbReference type="Gene3D" id="3.40.50.1000">
    <property type="entry name" value="HAD superfamily/HAD-like"/>
    <property type="match status" value="1"/>
</dbReference>
<dbReference type="PRINTS" id="PR00413">
    <property type="entry name" value="HADHALOGNASE"/>
</dbReference>
<dbReference type="PANTHER" id="PTHR43434">
    <property type="entry name" value="PHOSPHOGLYCOLATE PHOSPHATASE"/>
    <property type="match status" value="1"/>
</dbReference>
<dbReference type="InterPro" id="IPR023198">
    <property type="entry name" value="PGP-like_dom2"/>
</dbReference>
<keyword evidence="1" id="KW-0479">Metal-binding</keyword>
<dbReference type="Pfam" id="PF13419">
    <property type="entry name" value="HAD_2"/>
    <property type="match status" value="1"/>
</dbReference>
<evidence type="ECO:0000256" key="2">
    <source>
        <dbReference type="ARBA" id="ARBA00022801"/>
    </source>
</evidence>
<dbReference type="RefSeq" id="WP_229776988.1">
    <property type="nucleotide sequence ID" value="NZ_BMQW01000001.1"/>
</dbReference>
<name>A0ABQ2QCU2_9GAMM</name>
<dbReference type="InterPro" id="IPR041492">
    <property type="entry name" value="HAD_2"/>
</dbReference>
<dbReference type="SUPFAM" id="SSF56784">
    <property type="entry name" value="HAD-like"/>
    <property type="match status" value="1"/>
</dbReference>
<dbReference type="InterPro" id="IPR050155">
    <property type="entry name" value="HAD-like_hydrolase_sf"/>
</dbReference>
<reference evidence="6" key="1">
    <citation type="journal article" date="2019" name="Int. J. Syst. Evol. Microbiol.">
        <title>The Global Catalogue of Microorganisms (GCM) 10K type strain sequencing project: providing services to taxonomists for standard genome sequencing and annotation.</title>
        <authorList>
            <consortium name="The Broad Institute Genomics Platform"/>
            <consortium name="The Broad Institute Genome Sequencing Center for Infectious Disease"/>
            <person name="Wu L."/>
            <person name="Ma J."/>
        </authorList>
    </citation>
    <scope>NUCLEOTIDE SEQUENCE [LARGE SCALE GENOMIC DNA]</scope>
    <source>
        <strain evidence="6">JCM 32305</strain>
    </source>
</reference>
<dbReference type="Gene3D" id="1.10.150.240">
    <property type="entry name" value="Putative phosphatase, domain 2"/>
    <property type="match status" value="1"/>
</dbReference>
<gene>
    <name evidence="5" type="ORF">GCM10009410_05730</name>
</gene>
<dbReference type="InterPro" id="IPR023214">
    <property type="entry name" value="HAD_sf"/>
</dbReference>
<evidence type="ECO:0000256" key="3">
    <source>
        <dbReference type="ARBA" id="ARBA00022842"/>
    </source>
</evidence>
<dbReference type="Proteomes" id="UP000654004">
    <property type="component" value="Unassembled WGS sequence"/>
</dbReference>
<evidence type="ECO:0000256" key="4">
    <source>
        <dbReference type="ARBA" id="ARBA00023277"/>
    </source>
</evidence>
<dbReference type="SFLD" id="SFLDS00003">
    <property type="entry name" value="Haloacid_Dehalogenase"/>
    <property type="match status" value="1"/>
</dbReference>
<evidence type="ECO:0000256" key="1">
    <source>
        <dbReference type="ARBA" id="ARBA00022723"/>
    </source>
</evidence>
<evidence type="ECO:0000313" key="5">
    <source>
        <dbReference type="EMBL" id="GGP76199.1"/>
    </source>
</evidence>
<dbReference type="NCBIfam" id="TIGR01549">
    <property type="entry name" value="HAD-SF-IA-v1"/>
    <property type="match status" value="1"/>
</dbReference>